<dbReference type="Proteomes" id="UP001143486">
    <property type="component" value="Unassembled WGS sequence"/>
</dbReference>
<keyword evidence="16" id="KW-1185">Reference proteome</keyword>
<keyword evidence="7" id="KW-1015">Disulfide bond</keyword>
<comment type="subunit">
    <text evidence="2">Monomer.</text>
</comment>
<sequence length="156" mass="17030">MSELKTGDLAPTFKLPADGGNEIDLADLRGKTVVLYFYPKDDTPGCTTEAIDFTRAQAGFEAANTVVIGVSKDSVQKHDKFKAKHDLSVALIADEAGEICEAYGVWVLKKLYGREYMGIERATFLIGPDGKIAEIWRKVKVKGHADVVLEAARKLA</sequence>
<reference evidence="15" key="2">
    <citation type="submission" date="2023-01" db="EMBL/GenBank/DDBJ databases">
        <authorList>
            <person name="Sun Q."/>
            <person name="Evtushenko L."/>
        </authorList>
    </citation>
    <scope>NUCLEOTIDE SEQUENCE</scope>
    <source>
        <strain evidence="15">VKM B-1513</strain>
    </source>
</reference>
<reference evidence="15" key="1">
    <citation type="journal article" date="2014" name="Int. J. Syst. Evol. Microbiol.">
        <title>Complete genome sequence of Corynebacterium casei LMG S-19264T (=DSM 44701T), isolated from a smear-ripened cheese.</title>
        <authorList>
            <consortium name="US DOE Joint Genome Institute (JGI-PGF)"/>
            <person name="Walter F."/>
            <person name="Albersmeier A."/>
            <person name="Kalinowski J."/>
            <person name="Ruckert C."/>
        </authorList>
    </citation>
    <scope>NUCLEOTIDE SEQUENCE</scope>
    <source>
        <strain evidence="15">VKM B-1513</strain>
    </source>
</reference>
<evidence type="ECO:0000259" key="14">
    <source>
        <dbReference type="PROSITE" id="PS51352"/>
    </source>
</evidence>
<proteinExistence type="inferred from homology"/>
<evidence type="ECO:0000256" key="12">
    <source>
        <dbReference type="ARBA" id="ARBA00049091"/>
    </source>
</evidence>
<evidence type="ECO:0000256" key="8">
    <source>
        <dbReference type="ARBA" id="ARBA00023284"/>
    </source>
</evidence>
<dbReference type="EMBL" id="BSFE01000015">
    <property type="protein sequence ID" value="GLK53858.1"/>
    <property type="molecule type" value="Genomic_DNA"/>
</dbReference>
<dbReference type="AlphaFoldDB" id="A0A9W6IPJ5"/>
<comment type="function">
    <text evidence="1">Thiol-specific peroxidase that catalyzes the reduction of hydrogen peroxide and organic hydroperoxides to water and alcohols, respectively. Plays a role in cell protection against oxidative stress by detoxifying peroxides and as sensor of hydrogen peroxide-mediated signaling events.</text>
</comment>
<organism evidence="15 16">
    <name type="scientific">Maricaulis virginensis</name>
    <dbReference type="NCBI Taxonomy" id="144022"/>
    <lineage>
        <taxon>Bacteria</taxon>
        <taxon>Pseudomonadati</taxon>
        <taxon>Pseudomonadota</taxon>
        <taxon>Alphaproteobacteria</taxon>
        <taxon>Maricaulales</taxon>
        <taxon>Maricaulaceae</taxon>
        <taxon>Maricaulis</taxon>
    </lineage>
</organism>
<dbReference type="EC" id="1.11.1.24" evidence="3"/>
<gene>
    <name evidence="15" type="primary">bcp</name>
    <name evidence="15" type="ORF">GCM10017621_33660</name>
</gene>
<dbReference type="GO" id="GO:0045454">
    <property type="term" value="P:cell redox homeostasis"/>
    <property type="evidence" value="ECO:0007669"/>
    <property type="project" value="TreeGrafter"/>
</dbReference>
<comment type="similarity">
    <text evidence="10">Belongs to the peroxiredoxin family. BCP/PrxQ subfamily.</text>
</comment>
<evidence type="ECO:0000256" key="6">
    <source>
        <dbReference type="ARBA" id="ARBA00023002"/>
    </source>
</evidence>
<dbReference type="PANTHER" id="PTHR42801:SF4">
    <property type="entry name" value="AHPC_TSA FAMILY PROTEIN"/>
    <property type="match status" value="1"/>
</dbReference>
<feature type="active site" description="Cysteine sulfenic acid (-SOH) intermediate; for peroxidase activity" evidence="13">
    <location>
        <position position="46"/>
    </location>
</feature>
<dbReference type="FunFam" id="3.40.30.10:FF:000007">
    <property type="entry name" value="Thioredoxin-dependent thiol peroxidase"/>
    <property type="match status" value="1"/>
</dbReference>
<keyword evidence="8" id="KW-0676">Redox-active center</keyword>
<dbReference type="GO" id="GO:0005737">
    <property type="term" value="C:cytoplasm"/>
    <property type="evidence" value="ECO:0007669"/>
    <property type="project" value="TreeGrafter"/>
</dbReference>
<evidence type="ECO:0000256" key="3">
    <source>
        <dbReference type="ARBA" id="ARBA00013017"/>
    </source>
</evidence>
<evidence type="ECO:0000256" key="5">
    <source>
        <dbReference type="ARBA" id="ARBA00022862"/>
    </source>
</evidence>
<evidence type="ECO:0000313" key="15">
    <source>
        <dbReference type="EMBL" id="GLK53858.1"/>
    </source>
</evidence>
<dbReference type="SUPFAM" id="SSF52833">
    <property type="entry name" value="Thioredoxin-like"/>
    <property type="match status" value="1"/>
</dbReference>
<evidence type="ECO:0000256" key="1">
    <source>
        <dbReference type="ARBA" id="ARBA00003330"/>
    </source>
</evidence>
<comment type="caution">
    <text evidence="15">The sequence shown here is derived from an EMBL/GenBank/DDBJ whole genome shotgun (WGS) entry which is preliminary data.</text>
</comment>
<dbReference type="RefSeq" id="WP_271188196.1">
    <property type="nucleotide sequence ID" value="NZ_BSFE01000015.1"/>
</dbReference>
<comment type="catalytic activity">
    <reaction evidence="12">
        <text>a hydroperoxide + [thioredoxin]-dithiol = an alcohol + [thioredoxin]-disulfide + H2O</text>
        <dbReference type="Rhea" id="RHEA:62620"/>
        <dbReference type="Rhea" id="RHEA-COMP:10698"/>
        <dbReference type="Rhea" id="RHEA-COMP:10700"/>
        <dbReference type="ChEBI" id="CHEBI:15377"/>
        <dbReference type="ChEBI" id="CHEBI:29950"/>
        <dbReference type="ChEBI" id="CHEBI:30879"/>
        <dbReference type="ChEBI" id="CHEBI:35924"/>
        <dbReference type="ChEBI" id="CHEBI:50058"/>
        <dbReference type="EC" id="1.11.1.24"/>
    </reaction>
</comment>
<feature type="domain" description="Thioredoxin" evidence="14">
    <location>
        <begin position="4"/>
        <end position="156"/>
    </location>
</feature>
<dbReference type="Pfam" id="PF00578">
    <property type="entry name" value="AhpC-TSA"/>
    <property type="match status" value="1"/>
</dbReference>
<keyword evidence="6" id="KW-0560">Oxidoreductase</keyword>
<accession>A0A9W6IPJ5</accession>
<evidence type="ECO:0000256" key="2">
    <source>
        <dbReference type="ARBA" id="ARBA00011245"/>
    </source>
</evidence>
<name>A0A9W6IPJ5_9PROT</name>
<dbReference type="GO" id="GO:0008379">
    <property type="term" value="F:thioredoxin peroxidase activity"/>
    <property type="evidence" value="ECO:0007669"/>
    <property type="project" value="TreeGrafter"/>
</dbReference>
<evidence type="ECO:0000256" key="4">
    <source>
        <dbReference type="ARBA" id="ARBA00022559"/>
    </source>
</evidence>
<dbReference type="InterPro" id="IPR024706">
    <property type="entry name" value="Peroxiredoxin_AhpC-typ"/>
</dbReference>
<evidence type="ECO:0000256" key="11">
    <source>
        <dbReference type="ARBA" id="ARBA00042639"/>
    </source>
</evidence>
<dbReference type="Gene3D" id="3.40.30.10">
    <property type="entry name" value="Glutaredoxin"/>
    <property type="match status" value="1"/>
</dbReference>
<dbReference type="NCBIfam" id="NF006960">
    <property type="entry name" value="PRK09437.1"/>
    <property type="match status" value="1"/>
</dbReference>
<evidence type="ECO:0000256" key="13">
    <source>
        <dbReference type="PIRSR" id="PIRSR000239-1"/>
    </source>
</evidence>
<evidence type="ECO:0000256" key="9">
    <source>
        <dbReference type="ARBA" id="ARBA00032824"/>
    </source>
</evidence>
<dbReference type="GO" id="GO:0034599">
    <property type="term" value="P:cellular response to oxidative stress"/>
    <property type="evidence" value="ECO:0007669"/>
    <property type="project" value="TreeGrafter"/>
</dbReference>
<dbReference type="InterPro" id="IPR000866">
    <property type="entry name" value="AhpC/TSA"/>
</dbReference>
<dbReference type="InterPro" id="IPR013766">
    <property type="entry name" value="Thioredoxin_domain"/>
</dbReference>
<protein>
    <recommendedName>
        <fullName evidence="3">thioredoxin-dependent peroxiredoxin</fullName>
        <ecNumber evidence="3">1.11.1.24</ecNumber>
    </recommendedName>
    <alternativeName>
        <fullName evidence="9">Thioredoxin peroxidase</fullName>
    </alternativeName>
    <alternativeName>
        <fullName evidence="11">Thioredoxin-dependent peroxiredoxin Bcp</fullName>
    </alternativeName>
</protein>
<dbReference type="PROSITE" id="PS51352">
    <property type="entry name" value="THIOREDOXIN_2"/>
    <property type="match status" value="1"/>
</dbReference>
<evidence type="ECO:0000256" key="10">
    <source>
        <dbReference type="ARBA" id="ARBA00038489"/>
    </source>
</evidence>
<dbReference type="PANTHER" id="PTHR42801">
    <property type="entry name" value="THIOREDOXIN-DEPENDENT PEROXIDE REDUCTASE"/>
    <property type="match status" value="1"/>
</dbReference>
<dbReference type="CDD" id="cd03017">
    <property type="entry name" value="PRX_BCP"/>
    <property type="match status" value="1"/>
</dbReference>
<dbReference type="InterPro" id="IPR036249">
    <property type="entry name" value="Thioredoxin-like_sf"/>
</dbReference>
<dbReference type="PIRSF" id="PIRSF000239">
    <property type="entry name" value="AHPC"/>
    <property type="match status" value="1"/>
</dbReference>
<dbReference type="InterPro" id="IPR050924">
    <property type="entry name" value="Peroxiredoxin_BCP/PrxQ"/>
</dbReference>
<keyword evidence="5" id="KW-0049">Antioxidant</keyword>
<evidence type="ECO:0000313" key="16">
    <source>
        <dbReference type="Proteomes" id="UP001143486"/>
    </source>
</evidence>
<keyword evidence="4" id="KW-0575">Peroxidase</keyword>
<evidence type="ECO:0000256" key="7">
    <source>
        <dbReference type="ARBA" id="ARBA00023157"/>
    </source>
</evidence>